<dbReference type="SMART" id="SM00735">
    <property type="entry name" value="ZM"/>
    <property type="match status" value="1"/>
</dbReference>
<feature type="compositionally biased region" description="Pro residues" evidence="1">
    <location>
        <begin position="18"/>
        <end position="29"/>
    </location>
</feature>
<feature type="compositionally biased region" description="Basic and acidic residues" evidence="1">
    <location>
        <begin position="347"/>
        <end position="359"/>
    </location>
</feature>
<dbReference type="InterPro" id="IPR006643">
    <property type="entry name" value="Zasp-like_motif"/>
</dbReference>
<feature type="compositionally biased region" description="Low complexity" evidence="1">
    <location>
        <begin position="46"/>
        <end position="64"/>
    </location>
</feature>
<feature type="region of interest" description="Disordered" evidence="1">
    <location>
        <begin position="1"/>
        <end position="258"/>
    </location>
</feature>
<dbReference type="eggNOG" id="ENOG502RW5P">
    <property type="taxonomic scope" value="Eukaryota"/>
</dbReference>
<evidence type="ECO:0000313" key="4">
    <source>
        <dbReference type="Proteomes" id="UP000014500"/>
    </source>
</evidence>
<feature type="compositionally biased region" description="Polar residues" evidence="1">
    <location>
        <begin position="129"/>
        <end position="150"/>
    </location>
</feature>
<dbReference type="HOGENOM" id="CLU_607219_0_0_1"/>
<dbReference type="Pfam" id="PF15936">
    <property type="entry name" value="DUF4749"/>
    <property type="match status" value="1"/>
</dbReference>
<feature type="domain" description="Zasp-like motif" evidence="2">
    <location>
        <begin position="260"/>
        <end position="285"/>
    </location>
</feature>
<feature type="compositionally biased region" description="Polar residues" evidence="1">
    <location>
        <begin position="388"/>
        <end position="400"/>
    </location>
</feature>
<name>T1J317_STRMM</name>
<keyword evidence="4" id="KW-1185">Reference proteome</keyword>
<dbReference type="Proteomes" id="UP000014500">
    <property type="component" value="Unassembled WGS sequence"/>
</dbReference>
<organism evidence="3 4">
    <name type="scientific">Strigamia maritima</name>
    <name type="common">European centipede</name>
    <name type="synonym">Geophilus maritimus</name>
    <dbReference type="NCBI Taxonomy" id="126957"/>
    <lineage>
        <taxon>Eukaryota</taxon>
        <taxon>Metazoa</taxon>
        <taxon>Ecdysozoa</taxon>
        <taxon>Arthropoda</taxon>
        <taxon>Myriapoda</taxon>
        <taxon>Chilopoda</taxon>
        <taxon>Pleurostigmophora</taxon>
        <taxon>Geophilomorpha</taxon>
        <taxon>Linotaeniidae</taxon>
        <taxon>Strigamia</taxon>
    </lineage>
</organism>
<reference evidence="3" key="2">
    <citation type="submission" date="2015-02" db="UniProtKB">
        <authorList>
            <consortium name="EnsemblMetazoa"/>
        </authorList>
    </citation>
    <scope>IDENTIFICATION</scope>
</reference>
<dbReference type="STRING" id="126957.T1J317"/>
<dbReference type="AlphaFoldDB" id="T1J317"/>
<dbReference type="EnsemblMetazoa" id="SMAR007974-RA">
    <property type="protein sequence ID" value="SMAR007974-PA"/>
    <property type="gene ID" value="SMAR007974"/>
</dbReference>
<dbReference type="EMBL" id="JH431816">
    <property type="status" value="NOT_ANNOTATED_CDS"/>
    <property type="molecule type" value="Genomic_DNA"/>
</dbReference>
<proteinExistence type="predicted"/>
<feature type="compositionally biased region" description="Low complexity" evidence="1">
    <location>
        <begin position="105"/>
        <end position="123"/>
    </location>
</feature>
<dbReference type="PhylomeDB" id="T1J317"/>
<feature type="compositionally biased region" description="Polar residues" evidence="1">
    <location>
        <begin position="249"/>
        <end position="258"/>
    </location>
</feature>
<sequence>MDSFVAPWRKATTNSSPTPYPGPNSPPTPSFSSSNAFAPPPPPRNPAYMSPRSPGNSSPVVPQNFPSPPPMLGSVDQSSVGDVPQPPPPPPMPTGQSSAPWRSKQAPSQPEQQQQHQTVNPTPIKANQLRVNQGPVNQYDNLPAALQSTLSKDKKPFTYTPGGIDLSELRSPKMQRRLYYNQMDPPRNLAKVAPKETETKSTSAPPPPETYPQPRVQLLPTIQGKMPPPPKHMSNRNQHHKDGARAPSPKTQQQTPRTQAYVHSNYNSPMNLYSPENAADAFNAQTGESLPGFENLHMNTQGTESPRYENEDNFTPYYKGQFPQSRSFRLLQVMTDTTSPNAEEDQEKMMTNREEDEMKFSGFKRNPIPSRAFQTLQKITGDDEETSPAAQYQPVNATRNRTPKKTAVNIQVGNGSASPQYNNSHDYNNQQAQYENQGMNQHSQWIPPSEQPAEAEPKKYMGGHIPSRSFRILQAMTGGDDDAT</sequence>
<feature type="compositionally biased region" description="Polar residues" evidence="1">
    <location>
        <begin position="408"/>
        <end position="446"/>
    </location>
</feature>
<feature type="region of interest" description="Disordered" evidence="1">
    <location>
        <begin position="336"/>
        <end position="464"/>
    </location>
</feature>
<dbReference type="InterPro" id="IPR031847">
    <property type="entry name" value="PDLI1-4/Zasp-like_mid"/>
</dbReference>
<dbReference type="OMA" id="PRYRGAN"/>
<evidence type="ECO:0000259" key="2">
    <source>
        <dbReference type="SMART" id="SM00735"/>
    </source>
</evidence>
<accession>T1J317</accession>
<feature type="compositionally biased region" description="Pro residues" evidence="1">
    <location>
        <begin position="84"/>
        <end position="93"/>
    </location>
</feature>
<feature type="region of interest" description="Disordered" evidence="1">
    <location>
        <begin position="287"/>
        <end position="321"/>
    </location>
</feature>
<evidence type="ECO:0000313" key="3">
    <source>
        <dbReference type="EnsemblMetazoa" id="SMAR007974-PA"/>
    </source>
</evidence>
<protein>
    <recommendedName>
        <fullName evidence="2">Zasp-like motif domain-containing protein</fullName>
    </recommendedName>
</protein>
<reference evidence="4" key="1">
    <citation type="submission" date="2011-05" db="EMBL/GenBank/DDBJ databases">
        <authorList>
            <person name="Richards S.R."/>
            <person name="Qu J."/>
            <person name="Jiang H."/>
            <person name="Jhangiani S.N."/>
            <person name="Agravi P."/>
            <person name="Goodspeed R."/>
            <person name="Gross S."/>
            <person name="Mandapat C."/>
            <person name="Jackson L."/>
            <person name="Mathew T."/>
            <person name="Pu L."/>
            <person name="Thornton R."/>
            <person name="Saada N."/>
            <person name="Wilczek-Boney K.B."/>
            <person name="Lee S."/>
            <person name="Kovar C."/>
            <person name="Wu Y."/>
            <person name="Scherer S.E."/>
            <person name="Worley K.C."/>
            <person name="Muzny D.M."/>
            <person name="Gibbs R."/>
        </authorList>
    </citation>
    <scope>NUCLEOTIDE SEQUENCE</scope>
    <source>
        <strain evidence="4">Brora</strain>
    </source>
</reference>
<evidence type="ECO:0000256" key="1">
    <source>
        <dbReference type="SAM" id="MobiDB-lite"/>
    </source>
</evidence>